<dbReference type="EMBL" id="UYSG01011422">
    <property type="protein sequence ID" value="VDL62275.1"/>
    <property type="molecule type" value="Genomic_DNA"/>
</dbReference>
<dbReference type="CDD" id="cd23659">
    <property type="entry name" value="USP_At3g01520-like"/>
    <property type="match status" value="1"/>
</dbReference>
<reference evidence="6" key="1">
    <citation type="submission" date="2017-02" db="UniProtKB">
        <authorList>
            <consortium name="WormBaseParasite"/>
        </authorList>
    </citation>
    <scope>IDENTIFICATION</scope>
</reference>
<dbReference type="InterPro" id="IPR006015">
    <property type="entry name" value="Universal_stress_UspA"/>
</dbReference>
<reference evidence="2 4" key="2">
    <citation type="submission" date="2018-11" db="EMBL/GenBank/DDBJ databases">
        <authorList>
            <consortium name="Pathogen Informatics"/>
        </authorList>
    </citation>
    <scope>NUCLEOTIDE SEQUENCE [LARGE SCALE GENOMIC DNA]</scope>
</reference>
<dbReference type="PANTHER" id="PTHR46989">
    <property type="entry name" value="USP DOMAIN-CONTAINING PROTEIN"/>
    <property type="match status" value="1"/>
</dbReference>
<feature type="domain" description="UspA" evidence="1">
    <location>
        <begin position="12"/>
        <end position="157"/>
    </location>
</feature>
<dbReference type="Proteomes" id="UP000321570">
    <property type="component" value="Unassembled WGS sequence"/>
</dbReference>
<evidence type="ECO:0000313" key="3">
    <source>
        <dbReference type="EMBL" id="VUZ51033.1"/>
    </source>
</evidence>
<dbReference type="Gene3D" id="3.40.50.620">
    <property type="entry name" value="HUPs"/>
    <property type="match status" value="1"/>
</dbReference>
<accession>A0A0R3SW42</accession>
<dbReference type="OrthoDB" id="843225at2759"/>
<proteinExistence type="predicted"/>
<dbReference type="Proteomes" id="UP000274504">
    <property type="component" value="Unassembled WGS sequence"/>
</dbReference>
<evidence type="ECO:0000313" key="2">
    <source>
        <dbReference type="EMBL" id="VDL62275.1"/>
    </source>
</evidence>
<evidence type="ECO:0000259" key="1">
    <source>
        <dbReference type="Pfam" id="PF00582"/>
    </source>
</evidence>
<sequence length="177" mass="19543">MTSEATGYPAARVVLIPVDDSPHCERAFNWYIKRAHRIEDKIILVHVIQPKYSSNSGGIVVEHAVTDISDNVNANIEKGKKILEKYSKQCRKYNFEYTKTLRADANAGSSIIKVADEYSASVVVIASRGMSKARRTILGSCSHYVVHHSGVPVLVVPPVKRSSASFIAEVEQAEMID</sequence>
<dbReference type="PRINTS" id="PR01438">
    <property type="entry name" value="UNVRSLSTRESS"/>
</dbReference>
<dbReference type="WBParaSite" id="HDID_0000985801-mRNA-1">
    <property type="protein sequence ID" value="HDID_0000985801-mRNA-1"/>
    <property type="gene ID" value="HDID_0000985801"/>
</dbReference>
<protein>
    <submittedName>
        <fullName evidence="6">Usp domain-containing protein</fullName>
    </submittedName>
</protein>
<organism evidence="6">
    <name type="scientific">Hymenolepis diminuta</name>
    <name type="common">Rat tapeworm</name>
    <dbReference type="NCBI Taxonomy" id="6216"/>
    <lineage>
        <taxon>Eukaryota</taxon>
        <taxon>Metazoa</taxon>
        <taxon>Spiralia</taxon>
        <taxon>Lophotrochozoa</taxon>
        <taxon>Platyhelminthes</taxon>
        <taxon>Cestoda</taxon>
        <taxon>Eucestoda</taxon>
        <taxon>Cyclophyllidea</taxon>
        <taxon>Hymenolepididae</taxon>
        <taxon>Hymenolepis</taxon>
    </lineage>
</organism>
<dbReference type="InterPro" id="IPR006016">
    <property type="entry name" value="UspA"/>
</dbReference>
<dbReference type="Pfam" id="PF00582">
    <property type="entry name" value="Usp"/>
    <property type="match status" value="1"/>
</dbReference>
<evidence type="ECO:0000313" key="5">
    <source>
        <dbReference type="Proteomes" id="UP000321570"/>
    </source>
</evidence>
<dbReference type="EMBL" id="CABIJS010000421">
    <property type="protein sequence ID" value="VUZ51033.1"/>
    <property type="molecule type" value="Genomic_DNA"/>
</dbReference>
<name>A0A0R3SW42_HYMDI</name>
<dbReference type="PANTHER" id="PTHR46989:SF3">
    <property type="entry name" value="USPA DOMAIN-CONTAINING PROTEIN"/>
    <property type="match status" value="1"/>
</dbReference>
<keyword evidence="5" id="KW-1185">Reference proteome</keyword>
<reference evidence="3 5" key="3">
    <citation type="submission" date="2019-07" db="EMBL/GenBank/DDBJ databases">
        <authorList>
            <person name="Jastrzebski P J."/>
            <person name="Paukszto L."/>
            <person name="Jastrzebski P J."/>
        </authorList>
    </citation>
    <scope>NUCLEOTIDE SEQUENCE [LARGE SCALE GENOMIC DNA]</scope>
    <source>
        <strain evidence="3 5">WMS-il1</strain>
    </source>
</reference>
<gene>
    <name evidence="2" type="ORF">HDID_LOCUS9856</name>
    <name evidence="3" type="ORF">WMSIL1_LOCUS9833</name>
</gene>
<dbReference type="SUPFAM" id="SSF52402">
    <property type="entry name" value="Adenine nucleotide alpha hydrolases-like"/>
    <property type="match status" value="1"/>
</dbReference>
<evidence type="ECO:0000313" key="4">
    <source>
        <dbReference type="Proteomes" id="UP000274504"/>
    </source>
</evidence>
<dbReference type="InterPro" id="IPR014729">
    <property type="entry name" value="Rossmann-like_a/b/a_fold"/>
</dbReference>
<dbReference type="AlphaFoldDB" id="A0A0R3SW42"/>
<evidence type="ECO:0000313" key="6">
    <source>
        <dbReference type="WBParaSite" id="HDID_0000985801-mRNA-1"/>
    </source>
</evidence>